<comment type="caution">
    <text evidence="3">The sequence shown here is derived from an EMBL/GenBank/DDBJ whole genome shotgun (WGS) entry which is preliminary data.</text>
</comment>
<proteinExistence type="predicted"/>
<evidence type="ECO:0000256" key="2">
    <source>
        <dbReference type="SAM" id="MobiDB-lite"/>
    </source>
</evidence>
<dbReference type="PANTHER" id="PTHR12156">
    <property type="entry name" value="PLECKSTRIN HOMOLOGY-LIKE DOMAIN, FAMILY B, MEMBER 3"/>
    <property type="match status" value="1"/>
</dbReference>
<keyword evidence="4" id="KW-1185">Reference proteome</keyword>
<evidence type="ECO:0000256" key="1">
    <source>
        <dbReference type="SAM" id="Coils"/>
    </source>
</evidence>
<accession>A0AAN9FZJ4</accession>
<feature type="coiled-coil region" evidence="1">
    <location>
        <begin position="16"/>
        <end position="129"/>
    </location>
</feature>
<gene>
    <name evidence="3" type="ORF">V1264_024438</name>
</gene>
<name>A0AAN9FZJ4_9CAEN</name>
<dbReference type="EMBL" id="JBAMIC010000104">
    <property type="protein sequence ID" value="KAK7089896.1"/>
    <property type="molecule type" value="Genomic_DNA"/>
</dbReference>
<evidence type="ECO:0000313" key="3">
    <source>
        <dbReference type="EMBL" id="KAK7089896.1"/>
    </source>
</evidence>
<dbReference type="PANTHER" id="PTHR12156:SF5">
    <property type="entry name" value="FI18040P1"/>
    <property type="match status" value="1"/>
</dbReference>
<feature type="region of interest" description="Disordered" evidence="2">
    <location>
        <begin position="314"/>
        <end position="343"/>
    </location>
</feature>
<keyword evidence="1" id="KW-0175">Coiled coil</keyword>
<feature type="compositionally biased region" description="Low complexity" evidence="2">
    <location>
        <begin position="141"/>
        <end position="152"/>
    </location>
</feature>
<protein>
    <submittedName>
        <fullName evidence="3">Uncharacterized protein</fullName>
    </submittedName>
</protein>
<sequence>METLVLTDSSLDMTVLDGMESELSKQLESLKKTKSQLLQKISALKRQISDIETQENEAIRELEMERSLLEGEHRTEMAQLQEDQERINTLKQQQHSMLDRATKHREKVRHGEQRAIEREREKLLMLEEKQHAVMQQLRSSTSSLEMSSSPTTPVSLLNPTAGTSELSMLRESLQRELENQRRIFDDLEFQQLEAEARFDEEKERMSNKLLQDQQQLLQKYKAREERLQQIDTQQKGMLGNVKSTLEGLEQDRLKLVDTFKKEKQSAADVHSKIAELSRMLSLPPNTEATEEESAAISSDLELEEKMEGNRHLFIDSNALDPESAEVRGDGGSLGGKEERKKSSTLMEIERNRTLFMEQQGQHMALTLTHIMHDLQTE</sequence>
<feature type="coiled-coil region" evidence="1">
    <location>
        <begin position="170"/>
        <end position="230"/>
    </location>
</feature>
<organism evidence="3 4">
    <name type="scientific">Littorina saxatilis</name>
    <dbReference type="NCBI Taxonomy" id="31220"/>
    <lineage>
        <taxon>Eukaryota</taxon>
        <taxon>Metazoa</taxon>
        <taxon>Spiralia</taxon>
        <taxon>Lophotrochozoa</taxon>
        <taxon>Mollusca</taxon>
        <taxon>Gastropoda</taxon>
        <taxon>Caenogastropoda</taxon>
        <taxon>Littorinimorpha</taxon>
        <taxon>Littorinoidea</taxon>
        <taxon>Littorinidae</taxon>
        <taxon>Littorina</taxon>
    </lineage>
</organism>
<dbReference type="Proteomes" id="UP001374579">
    <property type="component" value="Unassembled WGS sequence"/>
</dbReference>
<reference evidence="3 4" key="1">
    <citation type="submission" date="2024-02" db="EMBL/GenBank/DDBJ databases">
        <title>Chromosome-scale genome assembly of the rough periwinkle Littorina saxatilis.</title>
        <authorList>
            <person name="De Jode A."/>
            <person name="Faria R."/>
            <person name="Formenti G."/>
            <person name="Sims Y."/>
            <person name="Smith T.P."/>
            <person name="Tracey A."/>
            <person name="Wood J.M.D."/>
            <person name="Zagrodzka Z.B."/>
            <person name="Johannesson K."/>
            <person name="Butlin R.K."/>
            <person name="Leder E.H."/>
        </authorList>
    </citation>
    <scope>NUCLEOTIDE SEQUENCE [LARGE SCALE GENOMIC DNA]</scope>
    <source>
        <strain evidence="3">Snail1</strain>
        <tissue evidence="3">Muscle</tissue>
    </source>
</reference>
<dbReference type="InterPro" id="IPR052212">
    <property type="entry name" value="PH-like_domain"/>
</dbReference>
<feature type="region of interest" description="Disordered" evidence="2">
    <location>
        <begin position="141"/>
        <end position="160"/>
    </location>
</feature>
<dbReference type="AlphaFoldDB" id="A0AAN9FZJ4"/>
<evidence type="ECO:0000313" key="4">
    <source>
        <dbReference type="Proteomes" id="UP001374579"/>
    </source>
</evidence>